<evidence type="ECO:0000256" key="1">
    <source>
        <dbReference type="SAM" id="MobiDB-lite"/>
    </source>
</evidence>
<sequence length="93" mass="9973">MITPIELPDHTSTLASEDFRPVKRRSAQPQVESLTPSSVYILTSTTATPPQTRDSHLSPLRVSNDPNADDVDGDGKDDGADTSDLPQSDLLGL</sequence>
<feature type="compositionally biased region" description="Polar residues" evidence="1">
    <location>
        <begin position="27"/>
        <end position="52"/>
    </location>
</feature>
<name>A0A6A6DX22_9PEZI</name>
<accession>A0A6A6DX22</accession>
<proteinExistence type="predicted"/>
<feature type="region of interest" description="Disordered" evidence="1">
    <location>
        <begin position="1"/>
        <end position="93"/>
    </location>
</feature>
<dbReference type="EMBL" id="ML994638">
    <property type="protein sequence ID" value="KAF2184241.1"/>
    <property type="molecule type" value="Genomic_DNA"/>
</dbReference>
<keyword evidence="3" id="KW-1185">Reference proteome</keyword>
<dbReference type="AlphaFoldDB" id="A0A6A6DX22"/>
<protein>
    <submittedName>
        <fullName evidence="2">Uncharacterized protein</fullName>
    </submittedName>
</protein>
<organism evidence="2 3">
    <name type="scientific">Zopfia rhizophila CBS 207.26</name>
    <dbReference type="NCBI Taxonomy" id="1314779"/>
    <lineage>
        <taxon>Eukaryota</taxon>
        <taxon>Fungi</taxon>
        <taxon>Dikarya</taxon>
        <taxon>Ascomycota</taxon>
        <taxon>Pezizomycotina</taxon>
        <taxon>Dothideomycetes</taxon>
        <taxon>Dothideomycetes incertae sedis</taxon>
        <taxon>Zopfiaceae</taxon>
        <taxon>Zopfia</taxon>
    </lineage>
</organism>
<gene>
    <name evidence="2" type="ORF">K469DRAFT_179540</name>
</gene>
<reference evidence="2" key="1">
    <citation type="journal article" date="2020" name="Stud. Mycol.">
        <title>101 Dothideomycetes genomes: a test case for predicting lifestyles and emergence of pathogens.</title>
        <authorList>
            <person name="Haridas S."/>
            <person name="Albert R."/>
            <person name="Binder M."/>
            <person name="Bloem J."/>
            <person name="Labutti K."/>
            <person name="Salamov A."/>
            <person name="Andreopoulos B."/>
            <person name="Baker S."/>
            <person name="Barry K."/>
            <person name="Bills G."/>
            <person name="Bluhm B."/>
            <person name="Cannon C."/>
            <person name="Castanera R."/>
            <person name="Culley D."/>
            <person name="Daum C."/>
            <person name="Ezra D."/>
            <person name="Gonzalez J."/>
            <person name="Henrissat B."/>
            <person name="Kuo A."/>
            <person name="Liang C."/>
            <person name="Lipzen A."/>
            <person name="Lutzoni F."/>
            <person name="Magnuson J."/>
            <person name="Mondo S."/>
            <person name="Nolan M."/>
            <person name="Ohm R."/>
            <person name="Pangilinan J."/>
            <person name="Park H.-J."/>
            <person name="Ramirez L."/>
            <person name="Alfaro M."/>
            <person name="Sun H."/>
            <person name="Tritt A."/>
            <person name="Yoshinaga Y."/>
            <person name="Zwiers L.-H."/>
            <person name="Turgeon B."/>
            <person name="Goodwin S."/>
            <person name="Spatafora J."/>
            <person name="Crous P."/>
            <person name="Grigoriev I."/>
        </authorList>
    </citation>
    <scope>NUCLEOTIDE SEQUENCE</scope>
    <source>
        <strain evidence="2">CBS 207.26</strain>
    </source>
</reference>
<evidence type="ECO:0000313" key="3">
    <source>
        <dbReference type="Proteomes" id="UP000800200"/>
    </source>
</evidence>
<evidence type="ECO:0000313" key="2">
    <source>
        <dbReference type="EMBL" id="KAF2184241.1"/>
    </source>
</evidence>
<dbReference type="Proteomes" id="UP000800200">
    <property type="component" value="Unassembled WGS sequence"/>
</dbReference>